<evidence type="ECO:0000256" key="1">
    <source>
        <dbReference type="SAM" id="MobiDB-lite"/>
    </source>
</evidence>
<organism evidence="3 4">
    <name type="scientific">Comamonas aquatica</name>
    <dbReference type="NCBI Taxonomy" id="225991"/>
    <lineage>
        <taxon>Bacteria</taxon>
        <taxon>Pseudomonadati</taxon>
        <taxon>Pseudomonadota</taxon>
        <taxon>Betaproteobacteria</taxon>
        <taxon>Burkholderiales</taxon>
        <taxon>Comamonadaceae</taxon>
        <taxon>Comamonas</taxon>
    </lineage>
</organism>
<dbReference type="Proteomes" id="UP001158297">
    <property type="component" value="Unassembled WGS sequence"/>
</dbReference>
<feature type="compositionally biased region" description="Basic and acidic residues" evidence="1">
    <location>
        <begin position="50"/>
        <end position="61"/>
    </location>
</feature>
<feature type="region of interest" description="Disordered" evidence="1">
    <location>
        <begin position="50"/>
        <end position="72"/>
    </location>
</feature>
<gene>
    <name evidence="3" type="ORF">N7330_10265</name>
</gene>
<dbReference type="AlphaFoldDB" id="A0AA42HSK3"/>
<protein>
    <submittedName>
        <fullName evidence="3">DUF4224 domain-containing protein</fullName>
    </submittedName>
</protein>
<reference evidence="3" key="1">
    <citation type="submission" date="2022-09" db="EMBL/GenBank/DDBJ databases">
        <title>Intensive care unit water sources are persistently colonized with multi-drug resistant bacteria and are the site of extensive horizontal gene transfer of antibiotic resistance genes.</title>
        <authorList>
            <person name="Diorio-Toth L."/>
        </authorList>
    </citation>
    <scope>NUCLEOTIDE SEQUENCE</scope>
    <source>
        <strain evidence="3">GD04130</strain>
    </source>
</reference>
<feature type="domain" description="DUF4224" evidence="2">
    <location>
        <begin position="5"/>
        <end position="46"/>
    </location>
</feature>
<comment type="caution">
    <text evidence="3">The sequence shown here is derived from an EMBL/GenBank/DDBJ whole genome shotgun (WGS) entry which is preliminary data.</text>
</comment>
<proteinExistence type="predicted"/>
<dbReference type="RefSeq" id="WP_279860102.1">
    <property type="nucleotide sequence ID" value="NZ_JAODZU010000010.1"/>
</dbReference>
<dbReference type="InterPro" id="IPR025319">
    <property type="entry name" value="DUF4224"/>
</dbReference>
<dbReference type="EMBL" id="JAODZU010000010">
    <property type="protein sequence ID" value="MDH0363428.1"/>
    <property type="molecule type" value="Genomic_DNA"/>
</dbReference>
<sequence>MSNLFLHEDELKVLTGRKHKSRQIEQLRSMGIPFRVNATGHPVVTRGVVEGRKEELPKPETARWSPRVVGVN</sequence>
<dbReference type="Pfam" id="PF13986">
    <property type="entry name" value="DUF4224"/>
    <property type="match status" value="1"/>
</dbReference>
<evidence type="ECO:0000313" key="3">
    <source>
        <dbReference type="EMBL" id="MDH0363428.1"/>
    </source>
</evidence>
<name>A0AA42HSK3_9BURK</name>
<accession>A0AA42HSK3</accession>
<evidence type="ECO:0000313" key="4">
    <source>
        <dbReference type="Proteomes" id="UP001158297"/>
    </source>
</evidence>
<evidence type="ECO:0000259" key="2">
    <source>
        <dbReference type="Pfam" id="PF13986"/>
    </source>
</evidence>